<keyword evidence="5" id="KW-1185">Reference proteome</keyword>
<dbReference type="PaxDb" id="55529-EKX36527"/>
<dbReference type="InterPro" id="IPR011990">
    <property type="entry name" value="TPR-like_helical_dom_sf"/>
</dbReference>
<feature type="coiled-coil region" evidence="1">
    <location>
        <begin position="203"/>
        <end position="238"/>
    </location>
</feature>
<protein>
    <submittedName>
        <fullName evidence="3 4">Uncharacterized protein</fullName>
    </submittedName>
</protein>
<sequence length="291" mass="33180">MASSVDPEDYNINSAKLHEQNQRVLSAQEKAQQEKEDEEALERMEAMFKGKPLPEEWDPNSHPAFMVDVDSEKEKGNPFVEGMELLKTPDPPEYIAETLKDKGNAALKRGPKYYEDAVKFYTEALEAKSPLPQQNAILLCNRAAVQLLRKNWGKVIEDTREAIKLDPSNIKAYYRCARAQAGLQKWNLCVEVCDEGLKVDPCNKELLKEKEAAMGKMKQKEEEIRKREAQKAKELLAESSKTRNVRKAIEERGVRMGECVYGGMVSQSSREAFLDGRGNIHWPLLVIYNEF</sequence>
<evidence type="ECO:0000313" key="5">
    <source>
        <dbReference type="Proteomes" id="UP000011087"/>
    </source>
</evidence>
<name>L1IK82_GUITC</name>
<dbReference type="OMA" id="EHPLFMD"/>
<feature type="region of interest" description="Disordered" evidence="2">
    <location>
        <begin position="1"/>
        <end position="38"/>
    </location>
</feature>
<dbReference type="HOGENOM" id="CLU_958445_0_0_1"/>
<dbReference type="GO" id="GO:0030544">
    <property type="term" value="F:Hsp70 protein binding"/>
    <property type="evidence" value="ECO:0007669"/>
    <property type="project" value="TreeGrafter"/>
</dbReference>
<dbReference type="GO" id="GO:0005829">
    <property type="term" value="C:cytosol"/>
    <property type="evidence" value="ECO:0007669"/>
    <property type="project" value="TreeGrafter"/>
</dbReference>
<organism evidence="3">
    <name type="scientific">Guillardia theta (strain CCMP2712)</name>
    <name type="common">Cryptophyte</name>
    <dbReference type="NCBI Taxonomy" id="905079"/>
    <lineage>
        <taxon>Eukaryota</taxon>
        <taxon>Cryptophyceae</taxon>
        <taxon>Pyrenomonadales</taxon>
        <taxon>Geminigeraceae</taxon>
        <taxon>Guillardia</taxon>
    </lineage>
</organism>
<reference evidence="3 5" key="1">
    <citation type="journal article" date="2012" name="Nature">
        <title>Algal genomes reveal evolutionary mosaicism and the fate of nucleomorphs.</title>
        <authorList>
            <consortium name="DOE Joint Genome Institute"/>
            <person name="Curtis B.A."/>
            <person name="Tanifuji G."/>
            <person name="Burki F."/>
            <person name="Gruber A."/>
            <person name="Irimia M."/>
            <person name="Maruyama S."/>
            <person name="Arias M.C."/>
            <person name="Ball S.G."/>
            <person name="Gile G.H."/>
            <person name="Hirakawa Y."/>
            <person name="Hopkins J.F."/>
            <person name="Kuo A."/>
            <person name="Rensing S.A."/>
            <person name="Schmutz J."/>
            <person name="Symeonidi A."/>
            <person name="Elias M."/>
            <person name="Eveleigh R.J."/>
            <person name="Herman E.K."/>
            <person name="Klute M.J."/>
            <person name="Nakayama T."/>
            <person name="Obornik M."/>
            <person name="Reyes-Prieto A."/>
            <person name="Armbrust E.V."/>
            <person name="Aves S.J."/>
            <person name="Beiko R.G."/>
            <person name="Coutinho P."/>
            <person name="Dacks J.B."/>
            <person name="Durnford D.G."/>
            <person name="Fast N.M."/>
            <person name="Green B.R."/>
            <person name="Grisdale C.J."/>
            <person name="Hempel F."/>
            <person name="Henrissat B."/>
            <person name="Hoppner M.P."/>
            <person name="Ishida K."/>
            <person name="Kim E."/>
            <person name="Koreny L."/>
            <person name="Kroth P.G."/>
            <person name="Liu Y."/>
            <person name="Malik S.B."/>
            <person name="Maier U.G."/>
            <person name="McRose D."/>
            <person name="Mock T."/>
            <person name="Neilson J.A."/>
            <person name="Onodera N.T."/>
            <person name="Poole A.M."/>
            <person name="Pritham E.J."/>
            <person name="Richards T.A."/>
            <person name="Rocap G."/>
            <person name="Roy S.W."/>
            <person name="Sarai C."/>
            <person name="Schaack S."/>
            <person name="Shirato S."/>
            <person name="Slamovits C.H."/>
            <person name="Spencer D.F."/>
            <person name="Suzuki S."/>
            <person name="Worden A.Z."/>
            <person name="Zauner S."/>
            <person name="Barry K."/>
            <person name="Bell C."/>
            <person name="Bharti A.K."/>
            <person name="Crow J.A."/>
            <person name="Grimwood J."/>
            <person name="Kramer R."/>
            <person name="Lindquist E."/>
            <person name="Lucas S."/>
            <person name="Salamov A."/>
            <person name="McFadden G.I."/>
            <person name="Lane C.E."/>
            <person name="Keeling P.J."/>
            <person name="Gray M.W."/>
            <person name="Grigoriev I.V."/>
            <person name="Archibald J.M."/>
        </authorList>
    </citation>
    <scope>NUCLEOTIDE SEQUENCE</scope>
    <source>
        <strain evidence="3 5">CCMP2712</strain>
    </source>
</reference>
<dbReference type="GO" id="GO:0005634">
    <property type="term" value="C:nucleus"/>
    <property type="evidence" value="ECO:0007669"/>
    <property type="project" value="TreeGrafter"/>
</dbReference>
<dbReference type="InterPro" id="IPR019734">
    <property type="entry name" value="TPR_rpt"/>
</dbReference>
<dbReference type="SMART" id="SM00028">
    <property type="entry name" value="TPR"/>
    <property type="match status" value="3"/>
</dbReference>
<dbReference type="PANTHER" id="PTHR46035">
    <property type="entry name" value="TETRATRICOPEPTIDE REPEAT PROTEIN 4"/>
    <property type="match status" value="1"/>
</dbReference>
<reference evidence="4" key="3">
    <citation type="submission" date="2016-03" db="UniProtKB">
        <authorList>
            <consortium name="EnsemblProtists"/>
        </authorList>
    </citation>
    <scope>IDENTIFICATION</scope>
</reference>
<dbReference type="EnsemblProtists" id="EKX36527">
    <property type="protein sequence ID" value="EKX36527"/>
    <property type="gene ID" value="GUITHDRAFT_155219"/>
</dbReference>
<dbReference type="AlphaFoldDB" id="L1IK82"/>
<dbReference type="KEGG" id="gtt:GUITHDRAFT_155219"/>
<evidence type="ECO:0000256" key="2">
    <source>
        <dbReference type="SAM" id="MobiDB-lite"/>
    </source>
</evidence>
<evidence type="ECO:0000256" key="1">
    <source>
        <dbReference type="SAM" id="Coils"/>
    </source>
</evidence>
<dbReference type="EMBL" id="JH993072">
    <property type="protein sequence ID" value="EKX36527.1"/>
    <property type="molecule type" value="Genomic_DNA"/>
</dbReference>
<dbReference type="GO" id="GO:0006457">
    <property type="term" value="P:protein folding"/>
    <property type="evidence" value="ECO:0007669"/>
    <property type="project" value="TreeGrafter"/>
</dbReference>
<evidence type="ECO:0000313" key="4">
    <source>
        <dbReference type="EnsemblProtists" id="EKX36527"/>
    </source>
</evidence>
<dbReference type="eggNOG" id="KOG0551">
    <property type="taxonomic scope" value="Eukaryota"/>
</dbReference>
<reference evidence="5" key="2">
    <citation type="submission" date="2012-11" db="EMBL/GenBank/DDBJ databases">
        <authorList>
            <person name="Kuo A."/>
            <person name="Curtis B.A."/>
            <person name="Tanifuji G."/>
            <person name="Burki F."/>
            <person name="Gruber A."/>
            <person name="Irimia M."/>
            <person name="Maruyama S."/>
            <person name="Arias M.C."/>
            <person name="Ball S.G."/>
            <person name="Gile G.H."/>
            <person name="Hirakawa Y."/>
            <person name="Hopkins J.F."/>
            <person name="Rensing S.A."/>
            <person name="Schmutz J."/>
            <person name="Symeonidi A."/>
            <person name="Elias M."/>
            <person name="Eveleigh R.J."/>
            <person name="Herman E.K."/>
            <person name="Klute M.J."/>
            <person name="Nakayama T."/>
            <person name="Obornik M."/>
            <person name="Reyes-Prieto A."/>
            <person name="Armbrust E.V."/>
            <person name="Aves S.J."/>
            <person name="Beiko R.G."/>
            <person name="Coutinho P."/>
            <person name="Dacks J.B."/>
            <person name="Durnford D.G."/>
            <person name="Fast N.M."/>
            <person name="Green B.R."/>
            <person name="Grisdale C."/>
            <person name="Hempe F."/>
            <person name="Henrissat B."/>
            <person name="Hoppner M.P."/>
            <person name="Ishida K.-I."/>
            <person name="Kim E."/>
            <person name="Koreny L."/>
            <person name="Kroth P.G."/>
            <person name="Liu Y."/>
            <person name="Malik S.-B."/>
            <person name="Maier U.G."/>
            <person name="McRose D."/>
            <person name="Mock T."/>
            <person name="Neilson J.A."/>
            <person name="Onodera N.T."/>
            <person name="Poole A.M."/>
            <person name="Pritham E.J."/>
            <person name="Richards T.A."/>
            <person name="Rocap G."/>
            <person name="Roy S.W."/>
            <person name="Sarai C."/>
            <person name="Schaack S."/>
            <person name="Shirato S."/>
            <person name="Slamovits C.H."/>
            <person name="Spencer D.F."/>
            <person name="Suzuki S."/>
            <person name="Worden A.Z."/>
            <person name="Zauner S."/>
            <person name="Barry K."/>
            <person name="Bell C."/>
            <person name="Bharti A.K."/>
            <person name="Crow J.A."/>
            <person name="Grimwood J."/>
            <person name="Kramer R."/>
            <person name="Lindquist E."/>
            <person name="Lucas S."/>
            <person name="Salamov A."/>
            <person name="McFadden G.I."/>
            <person name="Lane C.E."/>
            <person name="Keeling P.J."/>
            <person name="Gray M.W."/>
            <person name="Grigoriev I.V."/>
            <person name="Archibald J.M."/>
        </authorList>
    </citation>
    <scope>NUCLEOTIDE SEQUENCE</scope>
    <source>
        <strain evidence="5">CCMP2712</strain>
    </source>
</reference>
<keyword evidence="1" id="KW-0175">Coiled coil</keyword>
<dbReference type="Gene3D" id="1.25.40.10">
    <property type="entry name" value="Tetratricopeptide repeat domain"/>
    <property type="match status" value="1"/>
</dbReference>
<gene>
    <name evidence="3" type="ORF">GUITHDRAFT_155219</name>
</gene>
<feature type="non-terminal residue" evidence="3">
    <location>
        <position position="291"/>
    </location>
</feature>
<proteinExistence type="predicted"/>
<dbReference type="Proteomes" id="UP000011087">
    <property type="component" value="Unassembled WGS sequence"/>
</dbReference>
<accession>L1IK82</accession>
<dbReference type="PANTHER" id="PTHR46035:SF1">
    <property type="entry name" value="TETRATRICOPEPTIDE REPEAT PROTEIN 4"/>
    <property type="match status" value="1"/>
</dbReference>
<dbReference type="RefSeq" id="XP_005823507.1">
    <property type="nucleotide sequence ID" value="XM_005823450.1"/>
</dbReference>
<dbReference type="GeneID" id="17293249"/>
<dbReference type="OrthoDB" id="420195at2759"/>
<evidence type="ECO:0000313" key="3">
    <source>
        <dbReference type="EMBL" id="EKX36527.1"/>
    </source>
</evidence>
<dbReference type="SUPFAM" id="SSF48452">
    <property type="entry name" value="TPR-like"/>
    <property type="match status" value="1"/>
</dbReference>
<dbReference type="GO" id="GO:0051879">
    <property type="term" value="F:Hsp90 protein binding"/>
    <property type="evidence" value="ECO:0007669"/>
    <property type="project" value="TreeGrafter"/>
</dbReference>